<feature type="transmembrane region" description="Helical" evidence="6">
    <location>
        <begin position="104"/>
        <end position="122"/>
    </location>
</feature>
<comment type="subcellular location">
    <subcellularLocation>
        <location evidence="1">Membrane</location>
        <topology evidence="1">Multi-pass membrane protein</topology>
    </subcellularLocation>
</comment>
<gene>
    <name evidence="8" type="ORF">M747DRAFT_330825</name>
</gene>
<accession>A0A370C617</accession>
<evidence type="ECO:0000256" key="2">
    <source>
        <dbReference type="ARBA" id="ARBA00022692"/>
    </source>
</evidence>
<feature type="transmembrane region" description="Helical" evidence="6">
    <location>
        <begin position="21"/>
        <end position="40"/>
    </location>
</feature>
<dbReference type="VEuPathDB" id="FungiDB:M747DRAFT_330825"/>
<dbReference type="EMBL" id="KZ851911">
    <property type="protein sequence ID" value="RDH21343.1"/>
    <property type="molecule type" value="Genomic_DNA"/>
</dbReference>
<reference evidence="8 9" key="1">
    <citation type="submission" date="2018-07" db="EMBL/GenBank/DDBJ databases">
        <title>Section-level genome sequencing of Aspergillus section Nigri to investigate inter- and intra-species variation.</title>
        <authorList>
            <consortium name="DOE Joint Genome Institute"/>
            <person name="Vesth T.C."/>
            <person name="Nybo J.L."/>
            <person name="Theobald S."/>
            <person name="Frisvad J.C."/>
            <person name="Larsen T.O."/>
            <person name="Nielsen K.F."/>
            <person name="Hoof J.B."/>
            <person name="Brandl J."/>
            <person name="Salamov A."/>
            <person name="Riley R."/>
            <person name="Gladden J.M."/>
            <person name="Phatale P."/>
            <person name="Nielsen M.T."/>
            <person name="Lyhne E.K."/>
            <person name="Kogle M.E."/>
            <person name="Strasser K."/>
            <person name="McDonnell E."/>
            <person name="Barry K."/>
            <person name="Clum A."/>
            <person name="Chen C."/>
            <person name="Nolan M."/>
            <person name="Sandor L."/>
            <person name="Kuo A."/>
            <person name="Lipzen A."/>
            <person name="Hainaut M."/>
            <person name="Drula E."/>
            <person name="Tsang A."/>
            <person name="Magnuson J.K."/>
            <person name="Henrissat B."/>
            <person name="Wiebenga A."/>
            <person name="Simmons B.A."/>
            <person name="Makela M.R."/>
            <person name="De vries R.P."/>
            <person name="Grigoriev I.V."/>
            <person name="Mortensen U.H."/>
            <person name="Baker S.E."/>
            <person name="Andersen M.R."/>
        </authorList>
    </citation>
    <scope>NUCLEOTIDE SEQUENCE [LARGE SCALE GENOMIC DNA]</scope>
    <source>
        <strain evidence="8 9">ATCC 13496</strain>
    </source>
</reference>
<name>A0A370C617_ASPNG</name>
<keyword evidence="3 6" id="KW-1133">Transmembrane helix</keyword>
<dbReference type="AlphaFoldDB" id="A0A370C617"/>
<evidence type="ECO:0000256" key="4">
    <source>
        <dbReference type="ARBA" id="ARBA00023136"/>
    </source>
</evidence>
<feature type="transmembrane region" description="Helical" evidence="6">
    <location>
        <begin position="215"/>
        <end position="238"/>
    </location>
</feature>
<comment type="similarity">
    <text evidence="5">Belongs to the SAT4 family.</text>
</comment>
<evidence type="ECO:0000313" key="8">
    <source>
        <dbReference type="EMBL" id="RDH21343.1"/>
    </source>
</evidence>
<protein>
    <recommendedName>
        <fullName evidence="7">Rhodopsin domain-containing protein</fullName>
    </recommendedName>
</protein>
<evidence type="ECO:0000256" key="1">
    <source>
        <dbReference type="ARBA" id="ARBA00004141"/>
    </source>
</evidence>
<feature type="domain" description="Rhodopsin" evidence="7">
    <location>
        <begin position="35"/>
        <end position="277"/>
    </location>
</feature>
<organism evidence="8 9">
    <name type="scientific">Aspergillus niger ATCC 13496</name>
    <dbReference type="NCBI Taxonomy" id="1353008"/>
    <lineage>
        <taxon>Eukaryota</taxon>
        <taxon>Fungi</taxon>
        <taxon>Dikarya</taxon>
        <taxon>Ascomycota</taxon>
        <taxon>Pezizomycotina</taxon>
        <taxon>Eurotiomycetes</taxon>
        <taxon>Eurotiomycetidae</taxon>
        <taxon>Eurotiales</taxon>
        <taxon>Aspergillaceae</taxon>
        <taxon>Aspergillus</taxon>
        <taxon>Aspergillus subgen. Circumdati</taxon>
    </lineage>
</organism>
<evidence type="ECO:0000256" key="6">
    <source>
        <dbReference type="SAM" id="Phobius"/>
    </source>
</evidence>
<keyword evidence="2 6" id="KW-0812">Transmembrane</keyword>
<evidence type="ECO:0000256" key="3">
    <source>
        <dbReference type="ARBA" id="ARBA00022989"/>
    </source>
</evidence>
<evidence type="ECO:0000256" key="5">
    <source>
        <dbReference type="ARBA" id="ARBA00038359"/>
    </source>
</evidence>
<dbReference type="InterPro" id="IPR049326">
    <property type="entry name" value="Rhodopsin_dom_fungi"/>
</dbReference>
<sequence length="340" mass="37752">MAASISPERMLEYSGDTLRDVSIAFIVLVTLAVALRFVALRLSEKPLSIDDILTIPGYLCSVGLCILSLVSIDIGRVGYHLDVVEVIDPQALVPWAKCLYATPIIYSAGCCFPRVVLLTLYLRICEKNRRYRLACYSLMAFIVVFAIADIMAGAFECWPVAYLWDKTIVGGKCDNIPMFYRWGTLPNVIIDVAMLILPQPVVWKLQVPAQVKYGLAVTFLTGSIGMVTSICRCVAFFTNNPLTDGTWLSVTFLVWSVAEVGVYLIAACLPCYRPLLRLAINRGRMTSIRSRYVHQKPRRSSAGRITATPEPDVEMSPYLKAKADQCRESDEQVLVMKGSG</sequence>
<feature type="transmembrane region" description="Helical" evidence="6">
    <location>
        <begin position="250"/>
        <end position="272"/>
    </location>
</feature>
<dbReference type="InterPro" id="IPR052337">
    <property type="entry name" value="SAT4-like"/>
</dbReference>
<dbReference type="Pfam" id="PF20684">
    <property type="entry name" value="Fung_rhodopsin"/>
    <property type="match status" value="1"/>
</dbReference>
<feature type="transmembrane region" description="Helical" evidence="6">
    <location>
        <begin position="52"/>
        <end position="72"/>
    </location>
</feature>
<dbReference type="PANTHER" id="PTHR33048">
    <property type="entry name" value="PTH11-LIKE INTEGRAL MEMBRANE PROTEIN (AFU_ORTHOLOGUE AFUA_5G11245)"/>
    <property type="match status" value="1"/>
</dbReference>
<dbReference type="GO" id="GO:0016020">
    <property type="term" value="C:membrane"/>
    <property type="evidence" value="ECO:0007669"/>
    <property type="project" value="UniProtKB-SubCell"/>
</dbReference>
<evidence type="ECO:0000313" key="9">
    <source>
        <dbReference type="Proteomes" id="UP000253845"/>
    </source>
</evidence>
<evidence type="ECO:0000259" key="7">
    <source>
        <dbReference type="Pfam" id="PF20684"/>
    </source>
</evidence>
<dbReference type="PANTHER" id="PTHR33048:SF47">
    <property type="entry name" value="INTEGRAL MEMBRANE PROTEIN-RELATED"/>
    <property type="match status" value="1"/>
</dbReference>
<dbReference type="Proteomes" id="UP000253845">
    <property type="component" value="Unassembled WGS sequence"/>
</dbReference>
<feature type="transmembrane region" description="Helical" evidence="6">
    <location>
        <begin position="134"/>
        <end position="155"/>
    </location>
</feature>
<keyword evidence="4 6" id="KW-0472">Membrane</keyword>
<feature type="transmembrane region" description="Helical" evidence="6">
    <location>
        <begin position="184"/>
        <end position="203"/>
    </location>
</feature>
<proteinExistence type="inferred from homology"/>